<keyword evidence="2" id="KW-0812">Transmembrane</keyword>
<feature type="transmembrane region" description="Helical" evidence="2">
    <location>
        <begin position="128"/>
        <end position="147"/>
    </location>
</feature>
<dbReference type="RefSeq" id="WP_133883662.1">
    <property type="nucleotide sequence ID" value="NZ_MWIN01000003.1"/>
</dbReference>
<keyword evidence="2" id="KW-0472">Membrane</keyword>
<gene>
    <name evidence="4" type="ORF">DFR24_4509</name>
</gene>
<dbReference type="Pfam" id="PF01478">
    <property type="entry name" value="Peptidase_A24"/>
    <property type="match status" value="1"/>
</dbReference>
<dbReference type="OrthoDB" id="5508079at2"/>
<organism evidence="4 5">
    <name type="scientific">Panacagrimonas perspica</name>
    <dbReference type="NCBI Taxonomy" id="381431"/>
    <lineage>
        <taxon>Bacteria</taxon>
        <taxon>Pseudomonadati</taxon>
        <taxon>Pseudomonadota</taxon>
        <taxon>Gammaproteobacteria</taxon>
        <taxon>Nevskiales</taxon>
        <taxon>Nevskiaceae</taxon>
        <taxon>Panacagrimonas</taxon>
    </lineage>
</organism>
<comment type="similarity">
    <text evidence="1">Belongs to the peptidase A24 family.</text>
</comment>
<dbReference type="PANTHER" id="PTHR30487:SF0">
    <property type="entry name" value="PREPILIN LEADER PEPTIDASE_N-METHYLTRANSFERASE-RELATED"/>
    <property type="match status" value="1"/>
</dbReference>
<dbReference type="InterPro" id="IPR000045">
    <property type="entry name" value="Prepilin_IV_endopep_pep"/>
</dbReference>
<keyword evidence="5" id="KW-1185">Reference proteome</keyword>
<evidence type="ECO:0000313" key="4">
    <source>
        <dbReference type="EMBL" id="TDU24244.1"/>
    </source>
</evidence>
<dbReference type="InterPro" id="IPR050882">
    <property type="entry name" value="Prepilin_peptidase/N-MTase"/>
</dbReference>
<dbReference type="Gene3D" id="1.20.120.1220">
    <property type="match status" value="1"/>
</dbReference>
<feature type="transmembrane region" description="Helical" evidence="2">
    <location>
        <begin position="28"/>
        <end position="44"/>
    </location>
</feature>
<dbReference type="EMBL" id="SOBT01000012">
    <property type="protein sequence ID" value="TDU24244.1"/>
    <property type="molecule type" value="Genomic_DNA"/>
</dbReference>
<dbReference type="GO" id="GO:0005886">
    <property type="term" value="C:plasma membrane"/>
    <property type="evidence" value="ECO:0007669"/>
    <property type="project" value="TreeGrafter"/>
</dbReference>
<sequence>MTASAGLLAWALAVSVWDIRCRRIPNLWLLAALAPGVAMFLFGDQGWLGQSLTASVLGSSIAFLLLFPGFVLKAMGGGDVKFATCCGWFVGPLHSLYMVLAAAVALGVLSAVVLWRSRSHASPHRVRVPAGPAIAAGFALAVVLVQAR</sequence>
<evidence type="ECO:0000313" key="5">
    <source>
        <dbReference type="Proteomes" id="UP000295341"/>
    </source>
</evidence>
<feature type="transmembrane region" description="Helical" evidence="2">
    <location>
        <begin position="56"/>
        <end position="76"/>
    </location>
</feature>
<evidence type="ECO:0000256" key="1">
    <source>
        <dbReference type="ARBA" id="ARBA00005801"/>
    </source>
</evidence>
<dbReference type="PANTHER" id="PTHR30487">
    <property type="entry name" value="TYPE 4 PREPILIN-LIKE PROTEINS LEADER PEPTIDE-PROCESSING ENZYME"/>
    <property type="match status" value="1"/>
</dbReference>
<reference evidence="4 5" key="1">
    <citation type="submission" date="2019-03" db="EMBL/GenBank/DDBJ databases">
        <title>Genomic Encyclopedia of Type Strains, Phase IV (KMG-IV): sequencing the most valuable type-strain genomes for metagenomic binning, comparative biology and taxonomic classification.</title>
        <authorList>
            <person name="Goeker M."/>
        </authorList>
    </citation>
    <scope>NUCLEOTIDE SEQUENCE [LARGE SCALE GENOMIC DNA]</scope>
    <source>
        <strain evidence="4 5">DSM 26377</strain>
    </source>
</reference>
<feature type="domain" description="Prepilin type IV endopeptidase peptidase" evidence="3">
    <location>
        <begin position="7"/>
        <end position="109"/>
    </location>
</feature>
<dbReference type="AlphaFoldDB" id="A0A4R7NT40"/>
<evidence type="ECO:0000256" key="2">
    <source>
        <dbReference type="SAM" id="Phobius"/>
    </source>
</evidence>
<feature type="transmembrane region" description="Helical" evidence="2">
    <location>
        <begin position="96"/>
        <end position="116"/>
    </location>
</feature>
<dbReference type="Proteomes" id="UP000295341">
    <property type="component" value="Unassembled WGS sequence"/>
</dbReference>
<dbReference type="GO" id="GO:0004190">
    <property type="term" value="F:aspartic-type endopeptidase activity"/>
    <property type="evidence" value="ECO:0007669"/>
    <property type="project" value="InterPro"/>
</dbReference>
<accession>A0A4R7NT40</accession>
<name>A0A4R7NT40_9GAMM</name>
<dbReference type="GO" id="GO:0006465">
    <property type="term" value="P:signal peptide processing"/>
    <property type="evidence" value="ECO:0007669"/>
    <property type="project" value="TreeGrafter"/>
</dbReference>
<comment type="caution">
    <text evidence="4">The sequence shown here is derived from an EMBL/GenBank/DDBJ whole genome shotgun (WGS) entry which is preliminary data.</text>
</comment>
<evidence type="ECO:0000259" key="3">
    <source>
        <dbReference type="Pfam" id="PF01478"/>
    </source>
</evidence>
<keyword evidence="2" id="KW-1133">Transmembrane helix</keyword>
<proteinExistence type="inferred from homology"/>
<protein>
    <submittedName>
        <fullName evidence="4">Prepilin peptidase CpaA</fullName>
    </submittedName>
</protein>